<feature type="region of interest" description="Disordered" evidence="1">
    <location>
        <begin position="1"/>
        <end position="96"/>
    </location>
</feature>
<feature type="compositionally biased region" description="Low complexity" evidence="1">
    <location>
        <begin position="128"/>
        <end position="145"/>
    </location>
</feature>
<dbReference type="EMBL" id="CYKH01000040">
    <property type="protein sequence ID" value="CUE64054.1"/>
    <property type="molecule type" value="Genomic_DNA"/>
</dbReference>
<feature type="region of interest" description="Disordered" evidence="1">
    <location>
        <begin position="170"/>
        <end position="201"/>
    </location>
</feature>
<sequence>MTSHYSLPPTDWNSTDRRNSGVLGFRATSPRISTPPPSSSRGGGGGGATMFYSPLSRWDVSHNESVGSQGTCGFGSKSPRASHIPAHHQGGSGSVAPLESWIRSHQQASAVFRSNTPRHSHITAPVYARSSPRSSSSHAPTSTPSKTEQRGAPMSNTPVLTQWVKDPVRQSSSFAASSRPHRHSYIPSPGRGGAASAPTSAPVAVGGVTSYAPLDDWGQGKVRGHPSAGMISKAPRHSYIPKQ</sequence>
<evidence type="ECO:0000256" key="1">
    <source>
        <dbReference type="SAM" id="MobiDB-lite"/>
    </source>
</evidence>
<gene>
    <name evidence="2" type="ORF">BSAL_50390</name>
</gene>
<evidence type="ECO:0000313" key="3">
    <source>
        <dbReference type="Proteomes" id="UP000051952"/>
    </source>
</evidence>
<proteinExistence type="predicted"/>
<evidence type="ECO:0000313" key="2">
    <source>
        <dbReference type="EMBL" id="CUE64054.1"/>
    </source>
</evidence>
<organism evidence="2 3">
    <name type="scientific">Bodo saltans</name>
    <name type="common">Flagellated protozoan</name>
    <dbReference type="NCBI Taxonomy" id="75058"/>
    <lineage>
        <taxon>Eukaryota</taxon>
        <taxon>Discoba</taxon>
        <taxon>Euglenozoa</taxon>
        <taxon>Kinetoplastea</taxon>
        <taxon>Metakinetoplastina</taxon>
        <taxon>Eubodonida</taxon>
        <taxon>Bodonidae</taxon>
        <taxon>Bodo</taxon>
    </lineage>
</organism>
<name>A0A0S4IK70_BODSA</name>
<dbReference type="AlphaFoldDB" id="A0A0S4IK70"/>
<feature type="region of interest" description="Disordered" evidence="1">
    <location>
        <begin position="125"/>
        <end position="155"/>
    </location>
</feature>
<accession>A0A0S4IK70</accession>
<reference evidence="3" key="1">
    <citation type="submission" date="2015-09" db="EMBL/GenBank/DDBJ databases">
        <authorList>
            <consortium name="Pathogen Informatics"/>
        </authorList>
    </citation>
    <scope>NUCLEOTIDE SEQUENCE [LARGE SCALE GENOMIC DNA]</scope>
    <source>
        <strain evidence="3">Lake Konstanz</strain>
    </source>
</reference>
<dbReference type="Proteomes" id="UP000051952">
    <property type="component" value="Unassembled WGS sequence"/>
</dbReference>
<feature type="region of interest" description="Disordered" evidence="1">
    <location>
        <begin position="215"/>
        <end position="243"/>
    </location>
</feature>
<protein>
    <submittedName>
        <fullName evidence="2">Uncharacterized protein</fullName>
    </submittedName>
</protein>
<dbReference type="VEuPathDB" id="TriTrypDB:BSAL_50390"/>
<keyword evidence="3" id="KW-1185">Reference proteome</keyword>